<dbReference type="AlphaFoldDB" id="A0AAN4ZSC1"/>
<evidence type="ECO:0000256" key="1">
    <source>
        <dbReference type="SAM" id="Phobius"/>
    </source>
</evidence>
<comment type="caution">
    <text evidence="2">The sequence shown here is derived from an EMBL/GenBank/DDBJ whole genome shotgun (WGS) entry which is preliminary data.</text>
</comment>
<evidence type="ECO:0000313" key="2">
    <source>
        <dbReference type="EMBL" id="GMR44246.1"/>
    </source>
</evidence>
<keyword evidence="1" id="KW-0812">Transmembrane</keyword>
<dbReference type="PANTHER" id="PTHR22943:SF248">
    <property type="entry name" value="SEVEN TM RECEPTOR"/>
    <property type="match status" value="1"/>
</dbReference>
<feature type="transmembrane region" description="Helical" evidence="1">
    <location>
        <begin position="85"/>
        <end position="109"/>
    </location>
</feature>
<reference evidence="3" key="1">
    <citation type="submission" date="2022-10" db="EMBL/GenBank/DDBJ databases">
        <title>Genome assembly of Pristionchus species.</title>
        <authorList>
            <person name="Yoshida K."/>
            <person name="Sommer R.J."/>
        </authorList>
    </citation>
    <scope>NUCLEOTIDE SEQUENCE [LARGE SCALE GENOMIC DNA]</scope>
    <source>
        <strain evidence="3">RS5460</strain>
    </source>
</reference>
<keyword evidence="3" id="KW-1185">Reference proteome</keyword>
<organism evidence="2 3">
    <name type="scientific">Pristionchus mayeri</name>
    <dbReference type="NCBI Taxonomy" id="1317129"/>
    <lineage>
        <taxon>Eukaryota</taxon>
        <taxon>Metazoa</taxon>
        <taxon>Ecdysozoa</taxon>
        <taxon>Nematoda</taxon>
        <taxon>Chromadorea</taxon>
        <taxon>Rhabditida</taxon>
        <taxon>Rhabditina</taxon>
        <taxon>Diplogasteromorpha</taxon>
        <taxon>Diplogasteroidea</taxon>
        <taxon>Neodiplogasteridae</taxon>
        <taxon>Pristionchus</taxon>
    </lineage>
</organism>
<gene>
    <name evidence="2" type="ORF">PMAYCL1PPCAC_14441</name>
</gene>
<dbReference type="Proteomes" id="UP001328107">
    <property type="component" value="Unassembled WGS sequence"/>
</dbReference>
<accession>A0AAN4ZSC1</accession>
<dbReference type="Pfam" id="PF10326">
    <property type="entry name" value="7TM_GPCR_Str"/>
    <property type="match status" value="1"/>
</dbReference>
<name>A0AAN4ZSC1_9BILA</name>
<evidence type="ECO:0000313" key="3">
    <source>
        <dbReference type="Proteomes" id="UP001328107"/>
    </source>
</evidence>
<proteinExistence type="predicted"/>
<feature type="non-terminal residue" evidence="2">
    <location>
        <position position="114"/>
    </location>
</feature>
<keyword evidence="1" id="KW-0472">Membrane</keyword>
<protein>
    <submittedName>
        <fullName evidence="2">Uncharacterized protein</fullName>
    </submittedName>
</protein>
<dbReference type="PROSITE" id="PS51257">
    <property type="entry name" value="PROKAR_LIPOPROTEIN"/>
    <property type="match status" value="1"/>
</dbReference>
<sequence>MKVRPWRNWLIVTTIADFIFVGGILFACFLGLIPTEVSRKAFAPILREVYNIDLFSMNKPGYLGIVYWVVNEEGFKEWIPRTVLVILWVIFLFFTTAAIILWCMLQIFWEFNKS</sequence>
<keyword evidence="1" id="KW-1133">Transmembrane helix</keyword>
<dbReference type="InterPro" id="IPR019428">
    <property type="entry name" value="7TM_GPCR_serpentine_rcpt_Str"/>
</dbReference>
<dbReference type="PANTHER" id="PTHR22943">
    <property type="entry name" value="7-TRANSMEMBRANE DOMAIN RECEPTOR C.ELEGANS"/>
    <property type="match status" value="1"/>
</dbReference>
<feature type="transmembrane region" description="Helical" evidence="1">
    <location>
        <begin position="9"/>
        <end position="33"/>
    </location>
</feature>
<dbReference type="EMBL" id="BTRK01000003">
    <property type="protein sequence ID" value="GMR44246.1"/>
    <property type="molecule type" value="Genomic_DNA"/>
</dbReference>